<evidence type="ECO:0000313" key="6">
    <source>
        <dbReference type="EMBL" id="KKI63811.1"/>
    </source>
</evidence>
<dbReference type="SUPFAM" id="SSF51905">
    <property type="entry name" value="FAD/NAD(P)-binding domain"/>
    <property type="match status" value="1"/>
</dbReference>
<dbReference type="InterPro" id="IPR036188">
    <property type="entry name" value="FAD/NAD-bd_sf"/>
</dbReference>
<comment type="caution">
    <text evidence="6">The sequence shown here is derived from an EMBL/GenBank/DDBJ whole genome shotgun (WGS) entry which is preliminary data.</text>
</comment>
<evidence type="ECO:0000313" key="7">
    <source>
        <dbReference type="Proteomes" id="UP000034455"/>
    </source>
</evidence>
<dbReference type="AlphaFoldDB" id="A0A0M2NVP6"/>
<keyword evidence="2" id="KW-0285">Flavoprotein</keyword>
<dbReference type="EMBL" id="LAKJ01000012">
    <property type="protein sequence ID" value="KKI63811.1"/>
    <property type="molecule type" value="Genomic_DNA"/>
</dbReference>
<organism evidence="6 7">
    <name type="scientific">Staphylococcus cohnii subsp. cohnii</name>
    <dbReference type="NCBI Taxonomy" id="74704"/>
    <lineage>
        <taxon>Bacteria</taxon>
        <taxon>Bacillati</taxon>
        <taxon>Bacillota</taxon>
        <taxon>Bacilli</taxon>
        <taxon>Bacillales</taxon>
        <taxon>Staphylococcaceae</taxon>
        <taxon>Staphylococcus</taxon>
        <taxon>Staphylococcus cohnii species complex</taxon>
    </lineage>
</organism>
<protein>
    <submittedName>
        <fullName evidence="6">Monomeric sarcosine oxidase, curated</fullName>
    </submittedName>
</protein>
<dbReference type="GO" id="GO:0008115">
    <property type="term" value="F:sarcosine oxidase activity"/>
    <property type="evidence" value="ECO:0007669"/>
    <property type="project" value="TreeGrafter"/>
</dbReference>
<dbReference type="SUPFAM" id="SSF54373">
    <property type="entry name" value="FAD-linked reductases, C-terminal domain"/>
    <property type="match status" value="1"/>
</dbReference>
<dbReference type="InterPro" id="IPR045170">
    <property type="entry name" value="MTOX"/>
</dbReference>
<dbReference type="InterPro" id="IPR006076">
    <property type="entry name" value="FAD-dep_OxRdtase"/>
</dbReference>
<evidence type="ECO:0000256" key="2">
    <source>
        <dbReference type="ARBA" id="ARBA00022630"/>
    </source>
</evidence>
<evidence type="ECO:0000256" key="1">
    <source>
        <dbReference type="ARBA" id="ARBA00001974"/>
    </source>
</evidence>
<dbReference type="Proteomes" id="UP000034455">
    <property type="component" value="Unassembled WGS sequence"/>
</dbReference>
<dbReference type="GO" id="GO:0050660">
    <property type="term" value="F:flavin adenine dinucleotide binding"/>
    <property type="evidence" value="ECO:0007669"/>
    <property type="project" value="InterPro"/>
</dbReference>
<dbReference type="PATRIC" id="fig|74704.6.peg.309"/>
<gene>
    <name evidence="6" type="ORF">UF66_0300</name>
</gene>
<dbReference type="GO" id="GO:0005829">
    <property type="term" value="C:cytosol"/>
    <property type="evidence" value="ECO:0007669"/>
    <property type="project" value="TreeGrafter"/>
</dbReference>
<dbReference type="Pfam" id="PF01266">
    <property type="entry name" value="DAO"/>
    <property type="match status" value="1"/>
</dbReference>
<sequence>MGKHYDVIVVGAGSMGMSAGYYLAKSGWKTLMIDAFDPPHENGSHSGDTRLIRHACGEGLAYVPIALRAQELWNELQKQTNERIFLNTGVITFGPSDSLFVQTAINGAQQYNLNTETLSAKQINDTWPGITIPDGQIGCYEPDAGVLFSQNCIRAFKRLALNQGAELKINAPVMNIDIFNDSVEVQTNSETFTANKLIITGGAWNKKILDNLDLKLQLQPSRQTIAWFDSNDILYKSDGFPGFFADVPSGVYYGFPSIDGTGLKIGCYDNGDPVDPAYYNKSFGSYDKDESDISGFLNRYMQQANGNVNVGKTCMFTNTLDEHFVIDKHPEHEHIVIAAGFSGHGYKFSSAVGEILYELTTKGKSKQDISLFKITRPSLQPENKEKVFNKARGG</sequence>
<name>A0A0M2NVP6_STACC</name>
<comment type="cofactor">
    <cofactor evidence="1">
        <name>FAD</name>
        <dbReference type="ChEBI" id="CHEBI:57692"/>
    </cofactor>
</comment>
<evidence type="ECO:0000256" key="3">
    <source>
        <dbReference type="ARBA" id="ARBA00022827"/>
    </source>
</evidence>
<accession>A0A0M2NVP6</accession>
<dbReference type="PANTHER" id="PTHR10961:SF7">
    <property type="entry name" value="FAD DEPENDENT OXIDOREDUCTASE DOMAIN-CONTAINING PROTEIN"/>
    <property type="match status" value="1"/>
</dbReference>
<reference evidence="6 7" key="1">
    <citation type="submission" date="2015-03" db="EMBL/GenBank/DDBJ databases">
        <title>Genome Assembly of Staphylococcus cohnii subsp. cohnii strain G22B2.</title>
        <authorList>
            <person name="Nair G."/>
            <person name="Kaur G."/>
            <person name="Khatri I."/>
            <person name="Singh N.K."/>
            <person name="Sathyabama S."/>
            <person name="Maurya S.K."/>
            <person name="Subramanian S."/>
            <person name="Agrewala J.N."/>
            <person name="Mayilraj S."/>
        </authorList>
    </citation>
    <scope>NUCLEOTIDE SEQUENCE [LARGE SCALE GENOMIC DNA]</scope>
    <source>
        <strain evidence="6 7">G22B2</strain>
    </source>
</reference>
<dbReference type="PANTHER" id="PTHR10961">
    <property type="entry name" value="PEROXISOMAL SARCOSINE OXIDASE"/>
    <property type="match status" value="1"/>
</dbReference>
<dbReference type="RefSeq" id="WP_019469818.1">
    <property type="nucleotide sequence ID" value="NZ_LAKJ01000012.1"/>
</dbReference>
<keyword evidence="4" id="KW-0560">Oxidoreductase</keyword>
<evidence type="ECO:0000259" key="5">
    <source>
        <dbReference type="Pfam" id="PF01266"/>
    </source>
</evidence>
<evidence type="ECO:0000256" key="4">
    <source>
        <dbReference type="ARBA" id="ARBA00023002"/>
    </source>
</evidence>
<proteinExistence type="predicted"/>
<keyword evidence="3" id="KW-0274">FAD</keyword>
<dbReference type="Gene3D" id="3.50.50.60">
    <property type="entry name" value="FAD/NAD(P)-binding domain"/>
    <property type="match status" value="1"/>
</dbReference>
<dbReference type="Gene3D" id="3.30.9.10">
    <property type="entry name" value="D-Amino Acid Oxidase, subunit A, domain 2"/>
    <property type="match status" value="1"/>
</dbReference>
<feature type="domain" description="FAD dependent oxidoreductase" evidence="5">
    <location>
        <begin position="6"/>
        <end position="359"/>
    </location>
</feature>
<dbReference type="NCBIfam" id="NF008425">
    <property type="entry name" value="PRK11259.1"/>
    <property type="match status" value="1"/>
</dbReference>